<gene>
    <name evidence="1" type="ORF">GCM10010912_59030</name>
</gene>
<sequence>MFGGDLPVMHQSRKWRTENGRATFHTTLPWVHYKMYDFMGMCI</sequence>
<comment type="caution">
    <text evidence="1">The sequence shown here is derived from an EMBL/GenBank/DDBJ whole genome shotgun (WGS) entry which is preliminary data.</text>
</comment>
<accession>A0A917D1T9</accession>
<keyword evidence="2" id="KW-1185">Reference proteome</keyword>
<proteinExistence type="predicted"/>
<dbReference type="Proteomes" id="UP000637643">
    <property type="component" value="Unassembled WGS sequence"/>
</dbReference>
<reference evidence="1" key="2">
    <citation type="submission" date="2020-09" db="EMBL/GenBank/DDBJ databases">
        <authorList>
            <person name="Sun Q."/>
            <person name="Zhou Y."/>
        </authorList>
    </citation>
    <scope>NUCLEOTIDE SEQUENCE</scope>
    <source>
        <strain evidence="1">CGMCC 1.16134</strain>
    </source>
</reference>
<dbReference type="EMBL" id="BMKR01000041">
    <property type="protein sequence ID" value="GGG06595.1"/>
    <property type="molecule type" value="Genomic_DNA"/>
</dbReference>
<name>A0A917D1T9_9BACL</name>
<organism evidence="1 2">
    <name type="scientific">Paenibacillus albidus</name>
    <dbReference type="NCBI Taxonomy" id="2041023"/>
    <lineage>
        <taxon>Bacteria</taxon>
        <taxon>Bacillati</taxon>
        <taxon>Bacillota</taxon>
        <taxon>Bacilli</taxon>
        <taxon>Bacillales</taxon>
        <taxon>Paenibacillaceae</taxon>
        <taxon>Paenibacillus</taxon>
    </lineage>
</organism>
<evidence type="ECO:0000313" key="2">
    <source>
        <dbReference type="Proteomes" id="UP000637643"/>
    </source>
</evidence>
<protein>
    <submittedName>
        <fullName evidence="1">Uncharacterized protein</fullName>
    </submittedName>
</protein>
<dbReference type="AlphaFoldDB" id="A0A917D1T9"/>
<reference evidence="1" key="1">
    <citation type="journal article" date="2014" name="Int. J. Syst. Evol. Microbiol.">
        <title>Complete genome sequence of Corynebacterium casei LMG S-19264T (=DSM 44701T), isolated from a smear-ripened cheese.</title>
        <authorList>
            <consortium name="US DOE Joint Genome Institute (JGI-PGF)"/>
            <person name="Walter F."/>
            <person name="Albersmeier A."/>
            <person name="Kalinowski J."/>
            <person name="Ruckert C."/>
        </authorList>
    </citation>
    <scope>NUCLEOTIDE SEQUENCE</scope>
    <source>
        <strain evidence="1">CGMCC 1.16134</strain>
    </source>
</reference>
<evidence type="ECO:0000313" key="1">
    <source>
        <dbReference type="EMBL" id="GGG06595.1"/>
    </source>
</evidence>